<reference evidence="1" key="1">
    <citation type="submission" date="2020-05" db="EMBL/GenBank/DDBJ databases">
        <authorList>
            <person name="Chiriac C."/>
            <person name="Salcher M."/>
            <person name="Ghai R."/>
            <person name="Kavagutti S V."/>
        </authorList>
    </citation>
    <scope>NUCLEOTIDE SEQUENCE</scope>
</reference>
<dbReference type="GO" id="GO:0003989">
    <property type="term" value="F:acetyl-CoA carboxylase activity"/>
    <property type="evidence" value="ECO:0007669"/>
    <property type="project" value="InterPro"/>
</dbReference>
<dbReference type="EMBL" id="CAEZTU010000009">
    <property type="protein sequence ID" value="CAB4572877.1"/>
    <property type="molecule type" value="Genomic_DNA"/>
</dbReference>
<dbReference type="InterPro" id="IPR032716">
    <property type="entry name" value="ACC_epsilon"/>
</dbReference>
<gene>
    <name evidence="1" type="ORF">UFOPK1740_00368</name>
</gene>
<evidence type="ECO:0000313" key="1">
    <source>
        <dbReference type="EMBL" id="CAB4572877.1"/>
    </source>
</evidence>
<sequence>MTKPLEFKVLRGNPSLEEIAAIHVALQVAKNSSEELGKQKKRISNWNSPQFRFRNTPHLTSGWQYSYLPGA</sequence>
<dbReference type="AlphaFoldDB" id="A0A6J6E9R4"/>
<dbReference type="Pfam" id="PF13822">
    <property type="entry name" value="ACC_epsilon"/>
    <property type="match status" value="1"/>
</dbReference>
<name>A0A6J6E9R4_9ZZZZ</name>
<organism evidence="1">
    <name type="scientific">freshwater metagenome</name>
    <dbReference type="NCBI Taxonomy" id="449393"/>
    <lineage>
        <taxon>unclassified sequences</taxon>
        <taxon>metagenomes</taxon>
        <taxon>ecological metagenomes</taxon>
    </lineage>
</organism>
<protein>
    <submittedName>
        <fullName evidence="1">Unannotated protein</fullName>
    </submittedName>
</protein>
<proteinExistence type="predicted"/>
<accession>A0A6J6E9R4</accession>
<dbReference type="GO" id="GO:0004658">
    <property type="term" value="F:propionyl-CoA carboxylase activity"/>
    <property type="evidence" value="ECO:0007669"/>
    <property type="project" value="InterPro"/>
</dbReference>